<dbReference type="GO" id="GO:0016020">
    <property type="term" value="C:membrane"/>
    <property type="evidence" value="ECO:0007669"/>
    <property type="project" value="TreeGrafter"/>
</dbReference>
<evidence type="ECO:0000256" key="1">
    <source>
        <dbReference type="ARBA" id="ARBA00022801"/>
    </source>
</evidence>
<evidence type="ECO:0000256" key="2">
    <source>
        <dbReference type="SAM" id="MobiDB-lite"/>
    </source>
</evidence>
<dbReference type="Proteomes" id="UP000182888">
    <property type="component" value="Unassembled WGS sequence"/>
</dbReference>
<feature type="domain" description="AB hydrolase-1" evidence="3">
    <location>
        <begin position="278"/>
        <end position="364"/>
    </location>
</feature>
<dbReference type="Gene3D" id="3.40.50.1820">
    <property type="entry name" value="alpha/beta hydrolase"/>
    <property type="match status" value="1"/>
</dbReference>
<evidence type="ECO:0000313" key="5">
    <source>
        <dbReference type="Proteomes" id="UP000182888"/>
    </source>
</evidence>
<evidence type="ECO:0000259" key="3">
    <source>
        <dbReference type="Pfam" id="PF00561"/>
    </source>
</evidence>
<reference evidence="5" key="1">
    <citation type="submission" date="2014-08" db="EMBL/GenBank/DDBJ databases">
        <authorList>
            <person name="Edwards T."/>
        </authorList>
    </citation>
    <scope>NUCLEOTIDE SEQUENCE [LARGE SCALE GENOMIC DNA]</scope>
</reference>
<gene>
    <name evidence="4" type="ORF">MPL1032_20720</name>
</gene>
<dbReference type="AlphaFoldDB" id="A0A0K2VXR8"/>
<dbReference type="Gene3D" id="1.10.10.10">
    <property type="entry name" value="Winged helix-like DNA-binding domain superfamily/Winged helix DNA-binding domain"/>
    <property type="match status" value="1"/>
</dbReference>
<feature type="compositionally biased region" description="Low complexity" evidence="2">
    <location>
        <begin position="219"/>
        <end position="236"/>
    </location>
</feature>
<dbReference type="Pfam" id="PF00561">
    <property type="entry name" value="Abhydrolase_1"/>
    <property type="match status" value="1"/>
</dbReference>
<dbReference type="PANTHER" id="PTHR43798:SF31">
    <property type="entry name" value="AB HYDROLASE SUPERFAMILY PROTEIN YCLE"/>
    <property type="match status" value="1"/>
</dbReference>
<protein>
    <recommendedName>
        <fullName evidence="3">AB hydrolase-1 domain-containing protein</fullName>
    </recommendedName>
</protein>
<dbReference type="InterPro" id="IPR029058">
    <property type="entry name" value="AB_hydrolase_fold"/>
</dbReference>
<accession>A0A0K2VXR8</accession>
<sequence>MNGGQQMLQLRVLGDFQVTRDGAPLDLPPSRKTRALLAYLAVTARRHQRERLCEIFWDIPDDPRGALRWSLSKIRQVLDGGESSLIADRNAITLNLETDYARLAPLVKADLSTHSTEELEAVLASIRGGFLADLSLERCFEYESWRQAIASEVEIVELGIVRELVERLTDQPRRALPLAQRLRRLVPDDASLAAEIQALEGQVRSAAAQATSRAPQSGAARPAQAPSKPAAPAQDPGRAVQFCRALDGTRLAYASTGSGPAILRAAHWMSHLTFDWDSPIWRHWMRELSRHNRLVRYDQRCNGLSQRHVVDISFETMVSDLECVVEAAGLDRFTLLGLSQSCAVSIAYAIRHPEKVSGMILYGGYVKGWRARGDAGEIATREAAATLMRENWGKPNPMFRQAFCSMFIPGATHEHFAWMDDLMLRTVSPDDAWRLQSASSVIDVSDLLEKVRVPTLVLHARDDNVAPVESGRTMAAGIPGARFIELESQNHILLEGEPAFEEFIDHVRAFIAETAGG</sequence>
<name>A0A0K2VXR8_MESPL</name>
<dbReference type="InterPro" id="IPR050266">
    <property type="entry name" value="AB_hydrolase_sf"/>
</dbReference>
<dbReference type="PRINTS" id="PR00111">
    <property type="entry name" value="ABHYDROLASE"/>
</dbReference>
<dbReference type="InterPro" id="IPR036388">
    <property type="entry name" value="WH-like_DNA-bd_sf"/>
</dbReference>
<dbReference type="EMBL" id="CCND01000012">
    <property type="protein sequence ID" value="CDX56807.1"/>
    <property type="molecule type" value="Genomic_DNA"/>
</dbReference>
<organism evidence="4 5">
    <name type="scientific">Mesorhizobium plurifarium</name>
    <dbReference type="NCBI Taxonomy" id="69974"/>
    <lineage>
        <taxon>Bacteria</taxon>
        <taxon>Pseudomonadati</taxon>
        <taxon>Pseudomonadota</taxon>
        <taxon>Alphaproteobacteria</taxon>
        <taxon>Hyphomicrobiales</taxon>
        <taxon>Phyllobacteriaceae</taxon>
        <taxon>Mesorhizobium</taxon>
    </lineage>
</organism>
<dbReference type="PANTHER" id="PTHR43798">
    <property type="entry name" value="MONOACYLGLYCEROL LIPASE"/>
    <property type="match status" value="1"/>
</dbReference>
<dbReference type="SUPFAM" id="SSF53474">
    <property type="entry name" value="alpha/beta-Hydrolases"/>
    <property type="match status" value="1"/>
</dbReference>
<proteinExistence type="predicted"/>
<dbReference type="GO" id="GO:0016787">
    <property type="term" value="F:hydrolase activity"/>
    <property type="evidence" value="ECO:0007669"/>
    <property type="project" value="UniProtKB-KW"/>
</dbReference>
<evidence type="ECO:0000313" key="4">
    <source>
        <dbReference type="EMBL" id="CDX56807.1"/>
    </source>
</evidence>
<keyword evidence="1" id="KW-0378">Hydrolase</keyword>
<dbReference type="InterPro" id="IPR000073">
    <property type="entry name" value="AB_hydrolase_1"/>
</dbReference>
<feature type="region of interest" description="Disordered" evidence="2">
    <location>
        <begin position="207"/>
        <end position="236"/>
    </location>
</feature>